<dbReference type="EMBL" id="UXUI01007483">
    <property type="protein sequence ID" value="VDD87829.1"/>
    <property type="molecule type" value="Genomic_DNA"/>
</dbReference>
<evidence type="ECO:0000256" key="1">
    <source>
        <dbReference type="SAM" id="MobiDB-lite"/>
    </source>
</evidence>
<accession>A0A0N4V039</accession>
<dbReference type="AlphaFoldDB" id="A0A0N4V039"/>
<evidence type="ECO:0000313" key="3">
    <source>
        <dbReference type="Proteomes" id="UP000274131"/>
    </source>
</evidence>
<organism evidence="4">
    <name type="scientific">Enterobius vermicularis</name>
    <name type="common">Human pinworm</name>
    <dbReference type="NCBI Taxonomy" id="51028"/>
    <lineage>
        <taxon>Eukaryota</taxon>
        <taxon>Metazoa</taxon>
        <taxon>Ecdysozoa</taxon>
        <taxon>Nematoda</taxon>
        <taxon>Chromadorea</taxon>
        <taxon>Rhabditida</taxon>
        <taxon>Spirurina</taxon>
        <taxon>Oxyuridomorpha</taxon>
        <taxon>Oxyuroidea</taxon>
        <taxon>Oxyuridae</taxon>
        <taxon>Enterobius</taxon>
    </lineage>
</organism>
<sequence>MHSCRGARQRTISFQKAGPDPDLSGYEGSAGIVPAAARHPLRHGVDQEIDVARYSLAYRWEGRAVPKLRD</sequence>
<dbReference type="WBParaSite" id="EVEC_0000326401-mRNA-1">
    <property type="protein sequence ID" value="EVEC_0000326401-mRNA-1"/>
    <property type="gene ID" value="EVEC_0000326401"/>
</dbReference>
<keyword evidence="3" id="KW-1185">Reference proteome</keyword>
<name>A0A0N4V039_ENTVE</name>
<dbReference type="Proteomes" id="UP000274131">
    <property type="component" value="Unassembled WGS sequence"/>
</dbReference>
<feature type="region of interest" description="Disordered" evidence="1">
    <location>
        <begin position="1"/>
        <end position="27"/>
    </location>
</feature>
<reference evidence="2 3" key="2">
    <citation type="submission" date="2018-10" db="EMBL/GenBank/DDBJ databases">
        <authorList>
            <consortium name="Pathogen Informatics"/>
        </authorList>
    </citation>
    <scope>NUCLEOTIDE SEQUENCE [LARGE SCALE GENOMIC DNA]</scope>
</reference>
<protein>
    <submittedName>
        <fullName evidence="4">Transposase</fullName>
    </submittedName>
</protein>
<evidence type="ECO:0000313" key="2">
    <source>
        <dbReference type="EMBL" id="VDD87829.1"/>
    </source>
</evidence>
<proteinExistence type="predicted"/>
<reference evidence="4" key="1">
    <citation type="submission" date="2017-02" db="UniProtKB">
        <authorList>
            <consortium name="WormBaseParasite"/>
        </authorList>
    </citation>
    <scope>IDENTIFICATION</scope>
</reference>
<gene>
    <name evidence="2" type="ORF">EVEC_LOCUS2972</name>
</gene>
<evidence type="ECO:0000313" key="4">
    <source>
        <dbReference type="WBParaSite" id="EVEC_0000326401-mRNA-1"/>
    </source>
</evidence>